<dbReference type="PANTHER" id="PTHR11960:SF8">
    <property type="entry name" value="EUKARYOTIC TRANSLATION INITIATION FACTOR 4E1-RELATED"/>
    <property type="match status" value="1"/>
</dbReference>
<protein>
    <recommendedName>
        <fullName evidence="10">EIF-4F 25 kDa subunit</fullName>
    </recommendedName>
</protein>
<evidence type="ECO:0000313" key="8">
    <source>
        <dbReference type="EMBL" id="KAL0891841.1"/>
    </source>
</evidence>
<evidence type="ECO:0000256" key="3">
    <source>
        <dbReference type="ARBA" id="ARBA00022845"/>
    </source>
</evidence>
<comment type="similarity">
    <text evidence="1 6">Belongs to the eukaryotic initiation factor 4E family.</text>
</comment>
<dbReference type="PANTHER" id="PTHR11960">
    <property type="entry name" value="EUKARYOTIC TRANSLATION INITIATION FACTOR 4E RELATED"/>
    <property type="match status" value="1"/>
</dbReference>
<evidence type="ECO:0000256" key="1">
    <source>
        <dbReference type="ARBA" id="ARBA00009860"/>
    </source>
</evidence>
<dbReference type="EMBL" id="JBEUOH010000007">
    <property type="protein sequence ID" value="KAL0891841.1"/>
    <property type="molecule type" value="Genomic_DNA"/>
</dbReference>
<reference evidence="8 9" key="1">
    <citation type="submission" date="2024-06" db="EMBL/GenBank/DDBJ databases">
        <title>A chromosome-level genome assembly of beet webworm, Loxostege sticticalis.</title>
        <authorList>
            <person name="Zhang Y."/>
        </authorList>
    </citation>
    <scope>NUCLEOTIDE SEQUENCE [LARGE SCALE GENOMIC DNA]</scope>
    <source>
        <strain evidence="8">AQ026</strain>
        <tissue evidence="8">Whole body</tissue>
    </source>
</reference>
<dbReference type="InterPro" id="IPR023398">
    <property type="entry name" value="TIF_eIF4e-like"/>
</dbReference>
<keyword evidence="3" id="KW-0810">Translation regulation</keyword>
<keyword evidence="2 6" id="KW-0396">Initiation factor</keyword>
<accession>A0ABR3I6E4</accession>
<dbReference type="InterPro" id="IPR001040">
    <property type="entry name" value="TIF_eIF_4E"/>
</dbReference>
<proteinExistence type="inferred from homology"/>
<dbReference type="Gene3D" id="3.30.760.10">
    <property type="entry name" value="RNA Cap, Translation Initiation Factor Eif4e"/>
    <property type="match status" value="1"/>
</dbReference>
<name>A0ABR3I6E4_LOXSC</name>
<evidence type="ECO:0000256" key="2">
    <source>
        <dbReference type="ARBA" id="ARBA00022540"/>
    </source>
</evidence>
<keyword evidence="9" id="KW-1185">Reference proteome</keyword>
<evidence type="ECO:0000256" key="6">
    <source>
        <dbReference type="RuleBase" id="RU004374"/>
    </source>
</evidence>
<evidence type="ECO:0000313" key="9">
    <source>
        <dbReference type="Proteomes" id="UP001549920"/>
    </source>
</evidence>
<dbReference type="Proteomes" id="UP001549920">
    <property type="component" value="Unassembled WGS sequence"/>
</dbReference>
<gene>
    <name evidence="8" type="ORF">ABMA27_015103</name>
</gene>
<dbReference type="SUPFAM" id="SSF55418">
    <property type="entry name" value="eIF4e-like"/>
    <property type="match status" value="1"/>
</dbReference>
<sequence length="203" mass="23600">MTKCCKELPSHPEETKSEESTHVVERIKHPLEHVWGMWLYADISKNWQENLTELTHFDTVEDYWCLYHHMKPPSELAPGWQYSVFKQGVRPEWEDAANRRGGRWLITLEKRNCDEMDRIWVDVVLLMIGENFEDANSAICGAVVNGKAKQNKSKIGIWVADKNNEKANMKIGRKIKEVLGKSWKITFHAHNSSVTMYSVKEIS</sequence>
<evidence type="ECO:0000256" key="4">
    <source>
        <dbReference type="ARBA" id="ARBA00022884"/>
    </source>
</evidence>
<evidence type="ECO:0000256" key="5">
    <source>
        <dbReference type="ARBA" id="ARBA00022917"/>
    </source>
</evidence>
<evidence type="ECO:0008006" key="10">
    <source>
        <dbReference type="Google" id="ProtNLM"/>
    </source>
</evidence>
<organism evidence="8 9">
    <name type="scientific">Loxostege sticticalis</name>
    <name type="common">Beet webworm moth</name>
    <dbReference type="NCBI Taxonomy" id="481309"/>
    <lineage>
        <taxon>Eukaryota</taxon>
        <taxon>Metazoa</taxon>
        <taxon>Ecdysozoa</taxon>
        <taxon>Arthropoda</taxon>
        <taxon>Hexapoda</taxon>
        <taxon>Insecta</taxon>
        <taxon>Pterygota</taxon>
        <taxon>Neoptera</taxon>
        <taxon>Endopterygota</taxon>
        <taxon>Lepidoptera</taxon>
        <taxon>Glossata</taxon>
        <taxon>Ditrysia</taxon>
        <taxon>Pyraloidea</taxon>
        <taxon>Crambidae</taxon>
        <taxon>Pyraustinae</taxon>
        <taxon>Loxostege</taxon>
    </lineage>
</organism>
<feature type="region of interest" description="Disordered" evidence="7">
    <location>
        <begin position="1"/>
        <end position="21"/>
    </location>
</feature>
<dbReference type="Pfam" id="PF01652">
    <property type="entry name" value="IF4E"/>
    <property type="match status" value="1"/>
</dbReference>
<evidence type="ECO:0000256" key="7">
    <source>
        <dbReference type="SAM" id="MobiDB-lite"/>
    </source>
</evidence>
<keyword evidence="4 6" id="KW-0694">RNA-binding</keyword>
<keyword evidence="5 6" id="KW-0648">Protein biosynthesis</keyword>
<comment type="caution">
    <text evidence="8">The sequence shown here is derived from an EMBL/GenBank/DDBJ whole genome shotgun (WGS) entry which is preliminary data.</text>
</comment>